<evidence type="ECO:0000256" key="4">
    <source>
        <dbReference type="SAM" id="Coils"/>
    </source>
</evidence>
<feature type="transmembrane region" description="Helical" evidence="5">
    <location>
        <begin position="177"/>
        <end position="198"/>
    </location>
</feature>
<dbReference type="SMART" id="SM00283">
    <property type="entry name" value="MA"/>
    <property type="match status" value="1"/>
</dbReference>
<keyword evidence="4" id="KW-0175">Coiled coil</keyword>
<keyword evidence="3" id="KW-0807">Transducer</keyword>
<protein>
    <submittedName>
        <fullName evidence="7">Methyl-accepting chemotaxis protein</fullName>
    </submittedName>
</protein>
<dbReference type="SUPFAM" id="SSF58104">
    <property type="entry name" value="Methyl-accepting chemotaxis protein (MCP) signaling domain"/>
    <property type="match status" value="1"/>
</dbReference>
<dbReference type="GO" id="GO:0007165">
    <property type="term" value="P:signal transduction"/>
    <property type="evidence" value="ECO:0007669"/>
    <property type="project" value="UniProtKB-KW"/>
</dbReference>
<dbReference type="InterPro" id="IPR004090">
    <property type="entry name" value="Chemotax_Me-accpt_rcpt"/>
</dbReference>
<dbReference type="GO" id="GO:0004888">
    <property type="term" value="F:transmembrane signaling receptor activity"/>
    <property type="evidence" value="ECO:0007669"/>
    <property type="project" value="InterPro"/>
</dbReference>
<organism evidence="7 8">
    <name type="scientific">Candidatus Magnetoglobus multicellularis str. Araruama</name>
    <dbReference type="NCBI Taxonomy" id="890399"/>
    <lineage>
        <taxon>Bacteria</taxon>
        <taxon>Pseudomonadati</taxon>
        <taxon>Thermodesulfobacteriota</taxon>
        <taxon>Desulfobacteria</taxon>
        <taxon>Desulfobacterales</taxon>
        <taxon>Desulfobacteraceae</taxon>
        <taxon>Candidatus Magnetoglobus</taxon>
    </lineage>
</organism>
<dbReference type="PRINTS" id="PR00260">
    <property type="entry name" value="CHEMTRNSDUCR"/>
</dbReference>
<feature type="domain" description="Methyl-accepting transducer" evidence="6">
    <location>
        <begin position="215"/>
        <end position="444"/>
    </location>
</feature>
<dbReference type="GO" id="GO:0006935">
    <property type="term" value="P:chemotaxis"/>
    <property type="evidence" value="ECO:0007669"/>
    <property type="project" value="UniProtKB-KW"/>
</dbReference>
<comment type="similarity">
    <text evidence="2">Belongs to the methyl-accepting chemotaxis (MCP) protein family.</text>
</comment>
<accession>A0A1V1P356</accession>
<dbReference type="Gene3D" id="1.10.287.950">
    <property type="entry name" value="Methyl-accepting chemotaxis protein"/>
    <property type="match status" value="1"/>
</dbReference>
<proteinExistence type="inferred from homology"/>
<dbReference type="InterPro" id="IPR051310">
    <property type="entry name" value="MCP_chemotaxis"/>
</dbReference>
<evidence type="ECO:0000256" key="5">
    <source>
        <dbReference type="SAM" id="Phobius"/>
    </source>
</evidence>
<evidence type="ECO:0000313" key="7">
    <source>
        <dbReference type="EMBL" id="ETR69250.1"/>
    </source>
</evidence>
<name>A0A1V1P356_9BACT</name>
<evidence type="ECO:0000256" key="1">
    <source>
        <dbReference type="ARBA" id="ARBA00022500"/>
    </source>
</evidence>
<dbReference type="PANTHER" id="PTHR43531">
    <property type="entry name" value="PROTEIN ICFG"/>
    <property type="match status" value="1"/>
</dbReference>
<dbReference type="EMBL" id="ATBP01000694">
    <property type="protein sequence ID" value="ETR69250.1"/>
    <property type="molecule type" value="Genomic_DNA"/>
</dbReference>
<keyword evidence="5" id="KW-0812">Transmembrane</keyword>
<evidence type="ECO:0000313" key="8">
    <source>
        <dbReference type="Proteomes" id="UP000189670"/>
    </source>
</evidence>
<dbReference type="AlphaFoldDB" id="A0A1V1P356"/>
<keyword evidence="5" id="KW-1133">Transmembrane helix</keyword>
<dbReference type="Pfam" id="PF00015">
    <property type="entry name" value="MCPsignal"/>
    <property type="match status" value="1"/>
</dbReference>
<evidence type="ECO:0000256" key="3">
    <source>
        <dbReference type="PROSITE-ProRule" id="PRU00284"/>
    </source>
</evidence>
<dbReference type="Proteomes" id="UP000189670">
    <property type="component" value="Unassembled WGS sequence"/>
</dbReference>
<feature type="transmembrane region" description="Helical" evidence="5">
    <location>
        <begin position="12"/>
        <end position="33"/>
    </location>
</feature>
<dbReference type="InterPro" id="IPR004089">
    <property type="entry name" value="MCPsignal_dom"/>
</dbReference>
<comment type="caution">
    <text evidence="7">The sequence shown here is derived from an EMBL/GenBank/DDBJ whole genome shotgun (WGS) entry which is preliminary data.</text>
</comment>
<keyword evidence="1" id="KW-0145">Chemotaxis</keyword>
<evidence type="ECO:0000259" key="6">
    <source>
        <dbReference type="PROSITE" id="PS50111"/>
    </source>
</evidence>
<dbReference type="GO" id="GO:0005886">
    <property type="term" value="C:plasma membrane"/>
    <property type="evidence" value="ECO:0007669"/>
    <property type="project" value="TreeGrafter"/>
</dbReference>
<reference evidence="8" key="1">
    <citation type="submission" date="2012-11" db="EMBL/GenBank/DDBJ databases">
        <authorList>
            <person name="Lucero-Rivera Y.E."/>
            <person name="Tovar-Ramirez D."/>
        </authorList>
    </citation>
    <scope>NUCLEOTIDE SEQUENCE [LARGE SCALE GENOMIC DNA]</scope>
    <source>
        <strain evidence="8">Araruama</strain>
    </source>
</reference>
<evidence type="ECO:0000256" key="2">
    <source>
        <dbReference type="ARBA" id="ARBA00029447"/>
    </source>
</evidence>
<sequence>MIQKMKLSKKIRLGFALGIAIAMIIGLIGWNGIRSMRTQMAIFAEWSDIDMVMNEGIKQNVLKLSVIMERHFNEAVSIKPSEIEQALKDLNDGIAEWTKLIADYPKLMSVVKTLKEDIQTIEQKISKKEKQKAMQKDLQTQLKNIFASLDNTMETIIDPHKDKHFTAAMTIQKQSEITILCICILGFIVALVLLEILIRTSIGPIQNLVNTLSEVSDDLETASGKSTSIANQFTDSTSSQVASIEQTSASVDELNSMTGKNAENATEADNYMKSANETISQVDKSMNEVIESMENMTKASEETSKIIKTIDEIAFQTNLLALNAAVEAARAGEAGAGFAVVADEVRNLALRSAEAARNTASLIESTVKQINQGSELVSSTNTLFAQVQESTEQVEKLISEISNASREQASGIGQINDALGQIDSGIQSNSSAAEETSSVANMITDQVGQLKDCLDELQYMVSTKKG</sequence>
<dbReference type="PROSITE" id="PS50111">
    <property type="entry name" value="CHEMOTAXIS_TRANSDUC_2"/>
    <property type="match status" value="1"/>
</dbReference>
<dbReference type="PANTHER" id="PTHR43531:SF11">
    <property type="entry name" value="METHYL-ACCEPTING CHEMOTAXIS PROTEIN 3"/>
    <property type="match status" value="1"/>
</dbReference>
<keyword evidence="5" id="KW-0472">Membrane</keyword>
<feature type="coiled-coil region" evidence="4">
    <location>
        <begin position="111"/>
        <end position="138"/>
    </location>
</feature>
<gene>
    <name evidence="7" type="primary">cheT</name>
    <name evidence="7" type="ORF">OMM_04052</name>
</gene>